<reference evidence="2" key="1">
    <citation type="journal article" date="2014" name="Genome Announc.">
        <title>Draft genome sequence of the plant-pathogenic soil fungus Rhizoctonia solani anastomosis group 3 strain Rhs1AP.</title>
        <authorList>
            <person name="Cubeta M.A."/>
            <person name="Thomas E."/>
            <person name="Dean R.A."/>
            <person name="Jabaji S."/>
            <person name="Neate S.M."/>
            <person name="Tavantzis S."/>
            <person name="Toda T."/>
            <person name="Vilgalys R."/>
            <person name="Bharathan N."/>
            <person name="Fedorova-Abrams N."/>
            <person name="Pakala S.B."/>
            <person name="Pakala S.M."/>
            <person name="Zafar N."/>
            <person name="Joardar V."/>
            <person name="Losada L."/>
            <person name="Nierman W.C."/>
        </authorList>
    </citation>
    <scope>NUCLEOTIDE SEQUENCE [LARGE SCALE GENOMIC DNA]</scope>
    <source>
        <strain evidence="2">AG-3</strain>
    </source>
</reference>
<protein>
    <submittedName>
        <fullName evidence="1">Uncharacterized protein</fullName>
    </submittedName>
</protein>
<proteinExistence type="predicted"/>
<gene>
    <name evidence="1" type="ORF">RSOL_392720</name>
</gene>
<dbReference type="AlphaFoldDB" id="X8JDM8"/>
<sequence length="311" mass="34037">MASRMRPVEVRGSVIGVAGALLFGTGPPKIPPPVFDTVPNLAHVDTTRLNVITSEKTLTASLSQPLHCVEHGIRSPSITLNNEVATQTERPTQDPRLWKLVHRAQDINPSGDPVLPWITYAHSSLFADPGIDIIPGFQASGVALITPSSAIEITRKSRIPSLSIAVLRDNYCSAEISRAHKGRTIAFGVKGDHVTPAASVGPLDRSWAEDSLTYEQWAQVWRRLLTLIQQYLSKAFYIPRIAVHADTYIDPSISNDLTVRHTLDTISSMTNGPRTRLQQCDHNTPFPTGSAFDESEPTLLLPVATYAIPWA</sequence>
<feature type="non-terminal residue" evidence="1">
    <location>
        <position position="311"/>
    </location>
</feature>
<dbReference type="EMBL" id="JATN01000319">
    <property type="protein sequence ID" value="EUC61396.1"/>
    <property type="molecule type" value="Genomic_DNA"/>
</dbReference>
<comment type="caution">
    <text evidence="1">The sequence shown here is derived from an EMBL/GenBank/DDBJ whole genome shotgun (WGS) entry which is preliminary data.</text>
</comment>
<name>X8JDM8_9AGAM</name>
<dbReference type="Proteomes" id="UP000030108">
    <property type="component" value="Unassembled WGS sequence"/>
</dbReference>
<evidence type="ECO:0000313" key="1">
    <source>
        <dbReference type="EMBL" id="EUC61396.1"/>
    </source>
</evidence>
<accession>X8JDM8</accession>
<evidence type="ECO:0000313" key="2">
    <source>
        <dbReference type="Proteomes" id="UP000030108"/>
    </source>
</evidence>
<organism evidence="1 2">
    <name type="scientific">Rhizoctonia solani AG-3 Rhs1AP</name>
    <dbReference type="NCBI Taxonomy" id="1086054"/>
    <lineage>
        <taxon>Eukaryota</taxon>
        <taxon>Fungi</taxon>
        <taxon>Dikarya</taxon>
        <taxon>Basidiomycota</taxon>
        <taxon>Agaricomycotina</taxon>
        <taxon>Agaricomycetes</taxon>
        <taxon>Cantharellales</taxon>
        <taxon>Ceratobasidiaceae</taxon>
        <taxon>Rhizoctonia</taxon>
    </lineage>
</organism>